<dbReference type="Proteomes" id="UP001148662">
    <property type="component" value="Unassembled WGS sequence"/>
</dbReference>
<dbReference type="EMBL" id="JANHOG010001736">
    <property type="protein sequence ID" value="KAJ3532371.1"/>
    <property type="molecule type" value="Genomic_DNA"/>
</dbReference>
<organism evidence="1 2">
    <name type="scientific">Phlebia brevispora</name>
    <dbReference type="NCBI Taxonomy" id="194682"/>
    <lineage>
        <taxon>Eukaryota</taxon>
        <taxon>Fungi</taxon>
        <taxon>Dikarya</taxon>
        <taxon>Basidiomycota</taxon>
        <taxon>Agaricomycotina</taxon>
        <taxon>Agaricomycetes</taxon>
        <taxon>Polyporales</taxon>
        <taxon>Meruliaceae</taxon>
        <taxon>Phlebia</taxon>
    </lineage>
</organism>
<comment type="caution">
    <text evidence="1">The sequence shown here is derived from an EMBL/GenBank/DDBJ whole genome shotgun (WGS) entry which is preliminary data.</text>
</comment>
<name>A0ACC1S5D2_9APHY</name>
<evidence type="ECO:0000313" key="1">
    <source>
        <dbReference type="EMBL" id="KAJ3532371.1"/>
    </source>
</evidence>
<accession>A0ACC1S5D2</accession>
<evidence type="ECO:0000313" key="2">
    <source>
        <dbReference type="Proteomes" id="UP001148662"/>
    </source>
</evidence>
<proteinExistence type="predicted"/>
<protein>
    <submittedName>
        <fullName evidence="1">Uncharacterized protein</fullName>
    </submittedName>
</protein>
<reference evidence="1" key="1">
    <citation type="submission" date="2022-07" db="EMBL/GenBank/DDBJ databases">
        <title>Genome Sequence of Phlebia brevispora.</title>
        <authorList>
            <person name="Buettner E."/>
        </authorList>
    </citation>
    <scope>NUCLEOTIDE SEQUENCE</scope>
    <source>
        <strain evidence="1">MPL23</strain>
    </source>
</reference>
<sequence length="201" mass="21671">MDPLARLRSFPKAPSPNDDPASIRGNLNLELKQLNANILAYHVGAGGRAFAGDVINGLKIVEINVRKKRYAPQEDSQGPDDMEAEIIYMLNVHGGMSGGCFVAILDIVTFSALFALGSVVNVDPSGVSTNMDIRWHRPATPGMTLTLVGSSVLMSQKGRNFTSRAEMYDKKSGKLLASVTHSVAPLQNLPSPLDQKDKPKL</sequence>
<gene>
    <name evidence="1" type="ORF">NM688_g7433</name>
</gene>
<keyword evidence="2" id="KW-1185">Reference proteome</keyword>